<dbReference type="Proteomes" id="UP000245829">
    <property type="component" value="Unassembled WGS sequence"/>
</dbReference>
<evidence type="ECO:0000256" key="4">
    <source>
        <dbReference type="ARBA" id="ARBA00023002"/>
    </source>
</evidence>
<evidence type="ECO:0000256" key="2">
    <source>
        <dbReference type="ARBA" id="ARBA00007787"/>
    </source>
</evidence>
<evidence type="ECO:0000256" key="5">
    <source>
        <dbReference type="ARBA" id="ARBA00023157"/>
    </source>
</evidence>
<dbReference type="SUPFAM" id="SSF52833">
    <property type="entry name" value="Thioredoxin-like"/>
    <property type="match status" value="1"/>
</dbReference>
<dbReference type="EMBL" id="BGKI01000004">
    <property type="protein sequence ID" value="GBH34222.1"/>
    <property type="molecule type" value="Genomic_DNA"/>
</dbReference>
<feature type="transmembrane region" description="Helical" evidence="7">
    <location>
        <begin position="20"/>
        <end position="39"/>
    </location>
</feature>
<reference evidence="9 10" key="1">
    <citation type="submission" date="2018-05" db="EMBL/GenBank/DDBJ databases">
        <title>genome sequencing of Nitrosopumilus sp. NM25.</title>
        <authorList>
            <person name="Mori K."/>
            <person name="Nakagawa T."/>
        </authorList>
    </citation>
    <scope>NUCLEOTIDE SEQUENCE [LARGE SCALE GENOMIC DNA]</scope>
    <source>
        <strain evidence="9 10">NM25</strain>
    </source>
</reference>
<dbReference type="PROSITE" id="PS51352">
    <property type="entry name" value="THIOREDOXIN_2"/>
    <property type="match status" value="1"/>
</dbReference>
<evidence type="ECO:0000313" key="9">
    <source>
        <dbReference type="EMBL" id="GBH34222.1"/>
    </source>
</evidence>
<dbReference type="Pfam" id="PF13462">
    <property type="entry name" value="Thioredoxin_4"/>
    <property type="match status" value="1"/>
</dbReference>
<keyword evidence="6" id="KW-0676">Redox-active center</keyword>
<keyword evidence="7" id="KW-0472">Membrane</keyword>
<keyword evidence="4" id="KW-0560">Oxidoreductase</keyword>
<dbReference type="Gene3D" id="3.40.30.10">
    <property type="entry name" value="Glutaredoxin"/>
    <property type="match status" value="1"/>
</dbReference>
<accession>A0A2S2KRC3</accession>
<keyword evidence="7" id="KW-1133">Transmembrane helix</keyword>
<evidence type="ECO:0000256" key="6">
    <source>
        <dbReference type="ARBA" id="ARBA00023284"/>
    </source>
</evidence>
<protein>
    <recommendedName>
        <fullName evidence="8">Thioredoxin domain-containing protein</fullName>
    </recommendedName>
</protein>
<dbReference type="AlphaFoldDB" id="A0A2S2KRC3"/>
<name>A0A2S2KRC3_9ARCH</name>
<gene>
    <name evidence="9" type="ORF">NZNM25_10130</name>
</gene>
<dbReference type="GeneID" id="76208654"/>
<feature type="domain" description="Thioredoxin" evidence="8">
    <location>
        <begin position="43"/>
        <end position="233"/>
    </location>
</feature>
<dbReference type="InterPro" id="IPR012336">
    <property type="entry name" value="Thioredoxin-like_fold"/>
</dbReference>
<dbReference type="PANTHER" id="PTHR13887:SF14">
    <property type="entry name" value="DISULFIDE BOND FORMATION PROTEIN D"/>
    <property type="match status" value="1"/>
</dbReference>
<evidence type="ECO:0000259" key="8">
    <source>
        <dbReference type="PROSITE" id="PS51352"/>
    </source>
</evidence>
<evidence type="ECO:0000256" key="7">
    <source>
        <dbReference type="SAM" id="Phobius"/>
    </source>
</evidence>
<evidence type="ECO:0000256" key="1">
    <source>
        <dbReference type="ARBA" id="ARBA00005791"/>
    </source>
</evidence>
<evidence type="ECO:0000256" key="3">
    <source>
        <dbReference type="ARBA" id="ARBA00022729"/>
    </source>
</evidence>
<keyword evidence="7" id="KW-0812">Transmembrane</keyword>
<dbReference type="GO" id="GO:0016491">
    <property type="term" value="F:oxidoreductase activity"/>
    <property type="evidence" value="ECO:0007669"/>
    <property type="project" value="UniProtKB-KW"/>
</dbReference>
<keyword evidence="3" id="KW-0732">Signal</keyword>
<dbReference type="InterPro" id="IPR013766">
    <property type="entry name" value="Thioredoxin_domain"/>
</dbReference>
<comment type="similarity">
    <text evidence="1">Belongs to the thioredoxin family. DsbA subfamily.</text>
</comment>
<evidence type="ECO:0000313" key="10">
    <source>
        <dbReference type="Proteomes" id="UP000245829"/>
    </source>
</evidence>
<proteinExistence type="inferred from homology"/>
<keyword evidence="5" id="KW-1015">Disulfide bond</keyword>
<sequence>MGKRNKKTRQPGKSTTKFVMIGIICAVIAAVVGIAYVNLDAIKADNPNAVKLSLDTRSGSPVLGDMSAPVTIIEFGDYQCPFCKRWNESTKPAIEKDLIESGEASLIYIDFPIIGPDSLTIHAGSYCAQEQDLYWKYHDFVYANQGHENDGWANSENLKKLVSEIDGLDTNLFTQCLDSGKYEKRVEDNKKIASESGVRSTPTFIIIGPENAEMITGAQPYTTFKGIIDEMYGK</sequence>
<organism evidence="9 10">
    <name type="scientific">Nitrosopumilus zosterae</name>
    <dbReference type="NCBI Taxonomy" id="718286"/>
    <lineage>
        <taxon>Archaea</taxon>
        <taxon>Nitrososphaerota</taxon>
        <taxon>Nitrososphaeria</taxon>
        <taxon>Nitrosopumilales</taxon>
        <taxon>Nitrosopumilaceae</taxon>
        <taxon>Nitrosopumilus</taxon>
    </lineage>
</organism>
<dbReference type="RefSeq" id="WP_109876834.1">
    <property type="nucleotide sequence ID" value="NZ_AP026695.1"/>
</dbReference>
<dbReference type="OrthoDB" id="15256at2157"/>
<keyword evidence="10" id="KW-1185">Reference proteome</keyword>
<comment type="caution">
    <text evidence="9">The sequence shown here is derived from an EMBL/GenBank/DDBJ whole genome shotgun (WGS) entry which is preliminary data.</text>
</comment>
<dbReference type="InterPro" id="IPR036249">
    <property type="entry name" value="Thioredoxin-like_sf"/>
</dbReference>
<comment type="similarity">
    <text evidence="2">Belongs to the glutaredoxin family.</text>
</comment>
<dbReference type="PANTHER" id="PTHR13887">
    <property type="entry name" value="GLUTATHIONE S-TRANSFERASE KAPPA"/>
    <property type="match status" value="1"/>
</dbReference>